<evidence type="ECO:0000256" key="7">
    <source>
        <dbReference type="ARBA" id="ARBA00023170"/>
    </source>
</evidence>
<comment type="similarity">
    <text evidence="9">Belongs to the insect chemoreceptor superfamily. Heteromeric odorant receptor channel (TC 1.A.69) family.</text>
</comment>
<gene>
    <name evidence="10" type="primary">OR</name>
</gene>
<evidence type="ECO:0000256" key="9">
    <source>
        <dbReference type="RuleBase" id="RU351113"/>
    </source>
</evidence>
<feature type="transmembrane region" description="Helical" evidence="9">
    <location>
        <begin position="43"/>
        <end position="62"/>
    </location>
</feature>
<protein>
    <recommendedName>
        <fullName evidence="9">Odorant receptor</fullName>
    </recommendedName>
</protein>
<keyword evidence="3 9" id="KW-0812">Transmembrane</keyword>
<keyword evidence="5 9" id="KW-1133">Transmembrane helix</keyword>
<evidence type="ECO:0000256" key="1">
    <source>
        <dbReference type="ARBA" id="ARBA00004141"/>
    </source>
</evidence>
<organism evidence="10">
    <name type="scientific">Cydia pomonella</name>
    <name type="common">Codling moth</name>
    <dbReference type="NCBI Taxonomy" id="82600"/>
    <lineage>
        <taxon>Eukaryota</taxon>
        <taxon>Metazoa</taxon>
        <taxon>Ecdysozoa</taxon>
        <taxon>Arthropoda</taxon>
        <taxon>Hexapoda</taxon>
        <taxon>Insecta</taxon>
        <taxon>Pterygota</taxon>
        <taxon>Neoptera</taxon>
        <taxon>Endopterygota</taxon>
        <taxon>Lepidoptera</taxon>
        <taxon>Glossata</taxon>
        <taxon>Ditrysia</taxon>
        <taxon>Tortricoidea</taxon>
        <taxon>Tortricidae</taxon>
        <taxon>Olethreutinae</taxon>
        <taxon>Grapholitini</taxon>
        <taxon>Cydia</taxon>
    </lineage>
</organism>
<evidence type="ECO:0000256" key="3">
    <source>
        <dbReference type="ARBA" id="ARBA00022692"/>
    </source>
</evidence>
<dbReference type="InterPro" id="IPR004117">
    <property type="entry name" value="7tm6_olfct_rcpt"/>
</dbReference>
<dbReference type="PANTHER" id="PTHR21137:SF44">
    <property type="entry name" value="ODORANT RECEPTOR 13A-RELATED"/>
    <property type="match status" value="1"/>
</dbReference>
<feature type="transmembrane region" description="Helical" evidence="9">
    <location>
        <begin position="138"/>
        <end position="163"/>
    </location>
</feature>
<evidence type="ECO:0000256" key="8">
    <source>
        <dbReference type="ARBA" id="ARBA00023224"/>
    </source>
</evidence>
<dbReference type="GO" id="GO:0005549">
    <property type="term" value="F:odorant binding"/>
    <property type="evidence" value="ECO:0007669"/>
    <property type="project" value="InterPro"/>
</dbReference>
<keyword evidence="4 9" id="KW-0552">Olfaction</keyword>
<keyword evidence="6 9" id="KW-0472">Membrane</keyword>
<feature type="transmembrane region" description="Helical" evidence="9">
    <location>
        <begin position="303"/>
        <end position="321"/>
    </location>
</feature>
<reference evidence="10" key="1">
    <citation type="journal article" date="2016" name="Sci. Rep.">
        <title>The chemosensory receptors of codling moth Cydia pomonella-expression in larvae and adults.</title>
        <authorList>
            <person name="Walker W.B.III."/>
            <person name="Gonzalez F."/>
            <person name="Garczynski S.F."/>
            <person name="Witzgall P."/>
        </authorList>
    </citation>
    <scope>NUCLEOTIDE SEQUENCE</scope>
</reference>
<evidence type="ECO:0000256" key="5">
    <source>
        <dbReference type="ARBA" id="ARBA00022989"/>
    </source>
</evidence>
<dbReference type="GO" id="GO:0007165">
    <property type="term" value="P:signal transduction"/>
    <property type="evidence" value="ECO:0007669"/>
    <property type="project" value="UniProtKB-KW"/>
</dbReference>
<dbReference type="GO" id="GO:0005886">
    <property type="term" value="C:plasma membrane"/>
    <property type="evidence" value="ECO:0007669"/>
    <property type="project" value="UniProtKB-SubCell"/>
</dbReference>
<keyword evidence="7 9" id="KW-0675">Receptor</keyword>
<dbReference type="Pfam" id="PF02949">
    <property type="entry name" value="7tm_6"/>
    <property type="match status" value="1"/>
</dbReference>
<keyword evidence="8 9" id="KW-0807">Transducer</keyword>
<dbReference type="GO" id="GO:0004984">
    <property type="term" value="F:olfactory receptor activity"/>
    <property type="evidence" value="ECO:0007669"/>
    <property type="project" value="InterPro"/>
</dbReference>
<comment type="subcellular location">
    <subcellularLocation>
        <location evidence="9">Cell membrane</location>
        <topology evidence="9">Multi-pass membrane protein</topology>
    </subcellularLocation>
    <subcellularLocation>
        <location evidence="1">Membrane</location>
        <topology evidence="1">Multi-pass membrane protein</topology>
    </subcellularLocation>
</comment>
<proteinExistence type="inferred from homology"/>
<dbReference type="EMBL" id="GDKB01000058">
    <property type="protein sequence ID" value="JAP38438.1"/>
    <property type="molecule type" value="Transcribed_RNA"/>
</dbReference>
<evidence type="ECO:0000256" key="4">
    <source>
        <dbReference type="ARBA" id="ARBA00022725"/>
    </source>
</evidence>
<feature type="transmembrane region" description="Helical" evidence="9">
    <location>
        <begin position="74"/>
        <end position="93"/>
    </location>
</feature>
<name>A0A0V0J2Q1_CYDPO</name>
<dbReference type="AlphaFoldDB" id="A0A0V0J2Q1"/>
<keyword evidence="2 9" id="KW-0716">Sensory transduction</keyword>
<dbReference type="PANTHER" id="PTHR21137">
    <property type="entry name" value="ODORANT RECEPTOR"/>
    <property type="match status" value="1"/>
</dbReference>
<feature type="transmembrane region" description="Helical" evidence="9">
    <location>
        <begin position="183"/>
        <end position="202"/>
    </location>
</feature>
<feature type="transmembrane region" description="Helical" evidence="9">
    <location>
        <begin position="209"/>
        <end position="227"/>
    </location>
</feature>
<feature type="transmembrane region" description="Helical" evidence="9">
    <location>
        <begin position="270"/>
        <end position="296"/>
    </location>
</feature>
<evidence type="ECO:0000256" key="6">
    <source>
        <dbReference type="ARBA" id="ARBA00023136"/>
    </source>
</evidence>
<evidence type="ECO:0000313" key="10">
    <source>
        <dbReference type="EMBL" id="JAP38438.1"/>
    </source>
</evidence>
<evidence type="ECO:0000256" key="2">
    <source>
        <dbReference type="ARBA" id="ARBA00022606"/>
    </source>
</evidence>
<sequence>MASLDHLPSSFIDTIIVPVKLYRFIGLQFFDDDRARFKNYCKLILFILLSFIFSCGLILFFIKINEIDAGILEIANATPCLCLVIQSLLKLSLLRKKHLIRSVVYEIAEMWPGEMENREQKELMDNWLHRNKLICDSILKFTIFGLLIYNGVSLVIYFILRILDKNPAYVFPFELYYPFEIDSVWKYVAVYLMHILATTIIYECSYLSCDMFLFSLTVNVSMLLRLLHYDLVNIDVRRRGQEADESLANLKNIVKRHQKLLKLAEDLDRIFSAVMFTVLVFSSLIISFFGFLTIVIKGKFQQFMNLIAALEVLFSVFYIMLPGQILSDTSSGVADAAYQSLWYNSDERFRKIIIIMIARSQKPCILRAMGYADINFETFYKICGTTWSYLSVVNQMYQDSL</sequence>
<accession>A0A0V0J2Q1</accession>